<reference evidence="21" key="1">
    <citation type="journal article" date="2019" name="BMC Genomics">
        <title>Arm-less mitochondrial tRNAs conserved for over 30 millions of years in spiders.</title>
        <authorList>
            <person name="Pons J."/>
            <person name="Bover P."/>
            <person name="Bidegaray-Batista L."/>
            <person name="Arnedo M."/>
        </authorList>
    </citation>
    <scope>NUCLEOTIDE SEQUENCE</scope>
    <source>
        <strain evidence="21">L105</strain>
    </source>
</reference>
<protein>
    <recommendedName>
        <fullName evidence="4">NADH-ubiquinone oxidoreductase chain 5</fullName>
        <ecNumber evidence="3">7.1.1.2</ecNumber>
    </recommendedName>
    <alternativeName>
        <fullName evidence="16">NADH dehydrogenase subunit 5</fullName>
    </alternativeName>
</protein>
<dbReference type="GO" id="GO:0005743">
    <property type="term" value="C:mitochondrial inner membrane"/>
    <property type="evidence" value="ECO:0007669"/>
    <property type="project" value="UniProtKB-SubCell"/>
</dbReference>
<evidence type="ECO:0000256" key="5">
    <source>
        <dbReference type="ARBA" id="ARBA00022448"/>
    </source>
</evidence>
<feature type="transmembrane region" description="Helical" evidence="18">
    <location>
        <begin position="169"/>
        <end position="194"/>
    </location>
</feature>
<evidence type="ECO:0000256" key="11">
    <source>
        <dbReference type="ARBA" id="ARBA00022989"/>
    </source>
</evidence>
<evidence type="ECO:0000256" key="8">
    <source>
        <dbReference type="ARBA" id="ARBA00022792"/>
    </source>
</evidence>
<geneLocation type="mitochondrion" evidence="21"/>
<accession>A0A516IM67</accession>
<evidence type="ECO:0000256" key="13">
    <source>
        <dbReference type="ARBA" id="ARBA00023075"/>
    </source>
</evidence>
<evidence type="ECO:0000313" key="21">
    <source>
        <dbReference type="EMBL" id="QDP17859.1"/>
    </source>
</evidence>
<keyword evidence="8" id="KW-0999">Mitochondrion inner membrane</keyword>
<gene>
    <name evidence="21" type="primary">nad5</name>
</gene>
<dbReference type="AlphaFoldDB" id="A0A516IM67"/>
<comment type="subcellular location">
    <subcellularLocation>
        <location evidence="2">Mitochondrion inner membrane</location>
        <topology evidence="2">Multi-pass membrane protein</topology>
    </subcellularLocation>
</comment>
<keyword evidence="10" id="KW-0249">Electron transport</keyword>
<dbReference type="PRINTS" id="PR01434">
    <property type="entry name" value="NADHDHGNASE5"/>
</dbReference>
<keyword evidence="15 18" id="KW-0472">Membrane</keyword>
<evidence type="ECO:0000256" key="4">
    <source>
        <dbReference type="ARBA" id="ARBA00021096"/>
    </source>
</evidence>
<keyword evidence="13" id="KW-0830">Ubiquinone</keyword>
<evidence type="ECO:0000256" key="1">
    <source>
        <dbReference type="ARBA" id="ARBA00003257"/>
    </source>
</evidence>
<dbReference type="EC" id="7.1.1.2" evidence="3"/>
<keyword evidence="5" id="KW-0813">Transport</keyword>
<sequence>MNTKFFMMTIPALTSTWFMFLFFSLNNKLILVNLPLITNNSMNIQLNIMLDWMMASFATTVLIITSFITMYSLSYIDKKEHKRFMLIMMLFVMSMITLITSNNLIMLLIGWDGLGLTSYILVIYYQNSSTNASGTITILSNRVGDIMLMMAFALLMMNMSWYIMTNAQYSLSIMILMLIAAISKSAQFPFSAWLPAAMAAPTPISALVHSSTLVTAGVYLMIRLSSYLHENTMKTLMIISLFSIIMASLAAMWEQDMKKIIALSTLSQIALMMFAIAINAKMASFFHMITHALFKSTMFLCAGNIIHMSNYQDMRAMGSMFKKTPLLTTSLGISLMALMSLPFLSSFFSKDAILLFLKMNTINSWLMMIMITTISMTTIYSLRMTILATSFFNKNKPDSFIDNNNLLSWPPYFMVPASIVAGSMLAWYTLPTQTFILPTSTFLMLMAMLLIGIILSVTLSFKSNKYIFTGKMSIFMWFIHILSSTPWNKTSHLSTLMTKKDNTWLEQTSAQGVFNTMNTQKMTLMLFNKNAMLMMIMIFITPPILLSLM</sequence>
<proteinExistence type="predicted"/>
<feature type="transmembrane region" description="Helical" evidence="18">
    <location>
        <begin position="260"/>
        <end position="278"/>
    </location>
</feature>
<evidence type="ECO:0000256" key="10">
    <source>
        <dbReference type="ARBA" id="ARBA00022982"/>
    </source>
</evidence>
<dbReference type="GO" id="GO:0015990">
    <property type="term" value="P:electron transport coupled proton transport"/>
    <property type="evidence" value="ECO:0007669"/>
    <property type="project" value="TreeGrafter"/>
</dbReference>
<feature type="transmembrane region" description="Helical" evidence="18">
    <location>
        <begin position="83"/>
        <end position="99"/>
    </location>
</feature>
<feature type="transmembrane region" description="Helical" evidence="18">
    <location>
        <begin position="442"/>
        <end position="461"/>
    </location>
</feature>
<evidence type="ECO:0000259" key="20">
    <source>
        <dbReference type="Pfam" id="PF06455"/>
    </source>
</evidence>
<dbReference type="PANTHER" id="PTHR42829">
    <property type="entry name" value="NADH-UBIQUINONE OXIDOREDUCTASE CHAIN 5"/>
    <property type="match status" value="1"/>
</dbReference>
<keyword evidence="11 18" id="KW-1133">Transmembrane helix</keyword>
<keyword evidence="14 21" id="KW-0496">Mitochondrion</keyword>
<dbReference type="GO" id="GO:0042773">
    <property type="term" value="P:ATP synthesis coupled electron transport"/>
    <property type="evidence" value="ECO:0007669"/>
    <property type="project" value="InterPro"/>
</dbReference>
<organism evidence="21">
    <name type="scientific">Parachtes riberai</name>
    <dbReference type="NCBI Taxonomy" id="2593099"/>
    <lineage>
        <taxon>Eukaryota</taxon>
        <taxon>Metazoa</taxon>
        <taxon>Ecdysozoa</taxon>
        <taxon>Arthropoda</taxon>
        <taxon>Chelicerata</taxon>
        <taxon>Arachnida</taxon>
        <taxon>Araneae</taxon>
        <taxon>Araneomorphae</taxon>
        <taxon>Haplogynae</taxon>
        <taxon>Dysderoidea</taxon>
        <taxon>Dysderidae</taxon>
        <taxon>Parachtes</taxon>
    </lineage>
</organism>
<evidence type="ECO:0000256" key="15">
    <source>
        <dbReference type="ARBA" id="ARBA00023136"/>
    </source>
</evidence>
<evidence type="ECO:0000256" key="3">
    <source>
        <dbReference type="ARBA" id="ARBA00012944"/>
    </source>
</evidence>
<feature type="transmembrane region" description="Helical" evidence="18">
    <location>
        <begin position="105"/>
        <end position="125"/>
    </location>
</feature>
<evidence type="ECO:0000256" key="12">
    <source>
        <dbReference type="ARBA" id="ARBA00023027"/>
    </source>
</evidence>
<keyword evidence="7 18" id="KW-0812">Transmembrane</keyword>
<evidence type="ECO:0000256" key="2">
    <source>
        <dbReference type="ARBA" id="ARBA00004448"/>
    </source>
</evidence>
<keyword evidence="12" id="KW-0520">NAD</keyword>
<evidence type="ECO:0000256" key="17">
    <source>
        <dbReference type="ARBA" id="ARBA00049551"/>
    </source>
</evidence>
<dbReference type="InterPro" id="IPR001750">
    <property type="entry name" value="ND/Mrp_TM"/>
</dbReference>
<evidence type="ECO:0000256" key="7">
    <source>
        <dbReference type="ARBA" id="ARBA00022692"/>
    </source>
</evidence>
<name>A0A516IM67_9ARAC</name>
<evidence type="ECO:0000259" key="19">
    <source>
        <dbReference type="Pfam" id="PF00361"/>
    </source>
</evidence>
<feature type="transmembrane region" description="Helical" evidence="18">
    <location>
        <begin position="146"/>
        <end position="163"/>
    </location>
</feature>
<keyword evidence="6" id="KW-0679">Respiratory chain</keyword>
<feature type="transmembrane region" description="Helical" evidence="18">
    <location>
        <begin position="236"/>
        <end position="253"/>
    </location>
</feature>
<feature type="transmembrane region" description="Helical" evidence="18">
    <location>
        <begin position="52"/>
        <end position="71"/>
    </location>
</feature>
<evidence type="ECO:0000256" key="18">
    <source>
        <dbReference type="SAM" id="Phobius"/>
    </source>
</evidence>
<evidence type="ECO:0000256" key="16">
    <source>
        <dbReference type="ARBA" id="ARBA00031027"/>
    </source>
</evidence>
<comment type="catalytic activity">
    <reaction evidence="17">
        <text>a ubiquinone + NADH + 5 H(+)(in) = a ubiquinol + NAD(+) + 4 H(+)(out)</text>
        <dbReference type="Rhea" id="RHEA:29091"/>
        <dbReference type="Rhea" id="RHEA-COMP:9565"/>
        <dbReference type="Rhea" id="RHEA-COMP:9566"/>
        <dbReference type="ChEBI" id="CHEBI:15378"/>
        <dbReference type="ChEBI" id="CHEBI:16389"/>
        <dbReference type="ChEBI" id="CHEBI:17976"/>
        <dbReference type="ChEBI" id="CHEBI:57540"/>
        <dbReference type="ChEBI" id="CHEBI:57945"/>
        <dbReference type="EC" id="7.1.1.2"/>
    </reaction>
</comment>
<evidence type="ECO:0000256" key="9">
    <source>
        <dbReference type="ARBA" id="ARBA00022967"/>
    </source>
</evidence>
<feature type="domain" description="NADH:quinone oxidoreductase/Mrp antiporter transmembrane" evidence="19">
    <location>
        <begin position="101"/>
        <end position="374"/>
    </location>
</feature>
<feature type="transmembrane region" description="Helical" evidence="18">
    <location>
        <begin position="412"/>
        <end position="430"/>
    </location>
</feature>
<comment type="function">
    <text evidence="1">Core subunit of the mitochondrial membrane respiratory chain NADH dehydrogenase (Complex I) that is believed to belong to the minimal assembly required for catalysis. Complex I functions in the transfer of electrons from NADH to the respiratory chain. The immediate electron acceptor for the enzyme is believed to be ubiquinone.</text>
</comment>
<dbReference type="GO" id="GO:0003954">
    <property type="term" value="F:NADH dehydrogenase activity"/>
    <property type="evidence" value="ECO:0007669"/>
    <property type="project" value="TreeGrafter"/>
</dbReference>
<dbReference type="InterPro" id="IPR003945">
    <property type="entry name" value="NU5C-like"/>
</dbReference>
<feature type="domain" description="NADH dehydrogenase subunit 5 C-terminal" evidence="20">
    <location>
        <begin position="380"/>
        <end position="548"/>
    </location>
</feature>
<dbReference type="Pfam" id="PF06455">
    <property type="entry name" value="NADH5_C"/>
    <property type="match status" value="1"/>
</dbReference>
<evidence type="ECO:0000256" key="6">
    <source>
        <dbReference type="ARBA" id="ARBA00022660"/>
    </source>
</evidence>
<dbReference type="GO" id="GO:0008137">
    <property type="term" value="F:NADH dehydrogenase (ubiquinone) activity"/>
    <property type="evidence" value="ECO:0007669"/>
    <property type="project" value="UniProtKB-EC"/>
</dbReference>
<feature type="transmembrane region" description="Helical" evidence="18">
    <location>
        <begin position="365"/>
        <end position="392"/>
    </location>
</feature>
<evidence type="ECO:0000256" key="14">
    <source>
        <dbReference type="ARBA" id="ARBA00023128"/>
    </source>
</evidence>
<dbReference type="PANTHER" id="PTHR42829:SF2">
    <property type="entry name" value="NADH-UBIQUINONE OXIDOREDUCTASE CHAIN 5"/>
    <property type="match status" value="1"/>
</dbReference>
<feature type="transmembrane region" description="Helical" evidence="18">
    <location>
        <begin position="206"/>
        <end position="224"/>
    </location>
</feature>
<dbReference type="EMBL" id="MN052919">
    <property type="protein sequence ID" value="QDP17859.1"/>
    <property type="molecule type" value="Genomic_DNA"/>
</dbReference>
<dbReference type="Pfam" id="PF00361">
    <property type="entry name" value="Proton_antipo_M"/>
    <property type="match status" value="1"/>
</dbReference>
<feature type="transmembrane region" description="Helical" evidence="18">
    <location>
        <begin position="326"/>
        <end position="345"/>
    </location>
</feature>
<keyword evidence="9" id="KW-1278">Translocase</keyword>
<dbReference type="InterPro" id="IPR010934">
    <property type="entry name" value="NADH_DH_su5_C"/>
</dbReference>
<feature type="transmembrane region" description="Helical" evidence="18">
    <location>
        <begin position="531"/>
        <end position="548"/>
    </location>
</feature>
<feature type="transmembrane region" description="Helical" evidence="18">
    <location>
        <begin position="284"/>
        <end position="306"/>
    </location>
</feature>